<dbReference type="Proteomes" id="UP000256964">
    <property type="component" value="Unassembled WGS sequence"/>
</dbReference>
<keyword evidence="1" id="KW-0732">Signal</keyword>
<sequence>MLYFLLVGHLGLFGQDALVISTPLSLVHNTTLPRCTCTVIVLSTNVSSCRCTDPSDLEPRRLRLRYGLPSACALSHTSALPEVRVYIQFYTFLC</sequence>
<evidence type="ECO:0008006" key="4">
    <source>
        <dbReference type="Google" id="ProtNLM"/>
    </source>
</evidence>
<keyword evidence="3" id="KW-1185">Reference proteome</keyword>
<reference evidence="2 3" key="1">
    <citation type="journal article" date="2018" name="Biotechnol. Biofuels">
        <title>Integrative visual omics of the white-rot fungus Polyporus brumalis exposes the biotechnological potential of its oxidative enzymes for delignifying raw plant biomass.</title>
        <authorList>
            <person name="Miyauchi S."/>
            <person name="Rancon A."/>
            <person name="Drula E."/>
            <person name="Hage H."/>
            <person name="Chaduli D."/>
            <person name="Favel A."/>
            <person name="Grisel S."/>
            <person name="Henrissat B."/>
            <person name="Herpoel-Gimbert I."/>
            <person name="Ruiz-Duenas F.J."/>
            <person name="Chevret D."/>
            <person name="Hainaut M."/>
            <person name="Lin J."/>
            <person name="Wang M."/>
            <person name="Pangilinan J."/>
            <person name="Lipzen A."/>
            <person name="Lesage-Meessen L."/>
            <person name="Navarro D."/>
            <person name="Riley R."/>
            <person name="Grigoriev I.V."/>
            <person name="Zhou S."/>
            <person name="Raouche S."/>
            <person name="Rosso M.N."/>
        </authorList>
    </citation>
    <scope>NUCLEOTIDE SEQUENCE [LARGE SCALE GENOMIC DNA]</scope>
    <source>
        <strain evidence="2 3">BRFM 1820</strain>
    </source>
</reference>
<dbReference type="AlphaFoldDB" id="A0A371DGS1"/>
<feature type="chain" id="PRO_5017001348" description="Secreted protein" evidence="1">
    <location>
        <begin position="18"/>
        <end position="94"/>
    </location>
</feature>
<evidence type="ECO:0000256" key="1">
    <source>
        <dbReference type="SAM" id="SignalP"/>
    </source>
</evidence>
<name>A0A371DGS1_9APHY</name>
<accession>A0A371DGS1</accession>
<gene>
    <name evidence="2" type="ORF">OH76DRAFT_264912</name>
</gene>
<protein>
    <recommendedName>
        <fullName evidence="4">Secreted protein</fullName>
    </recommendedName>
</protein>
<evidence type="ECO:0000313" key="3">
    <source>
        <dbReference type="Proteomes" id="UP000256964"/>
    </source>
</evidence>
<dbReference type="EMBL" id="KZ857393">
    <property type="protein sequence ID" value="RDX51706.1"/>
    <property type="molecule type" value="Genomic_DNA"/>
</dbReference>
<evidence type="ECO:0000313" key="2">
    <source>
        <dbReference type="EMBL" id="RDX51706.1"/>
    </source>
</evidence>
<proteinExistence type="predicted"/>
<feature type="signal peptide" evidence="1">
    <location>
        <begin position="1"/>
        <end position="17"/>
    </location>
</feature>
<organism evidence="2 3">
    <name type="scientific">Lentinus brumalis</name>
    <dbReference type="NCBI Taxonomy" id="2498619"/>
    <lineage>
        <taxon>Eukaryota</taxon>
        <taxon>Fungi</taxon>
        <taxon>Dikarya</taxon>
        <taxon>Basidiomycota</taxon>
        <taxon>Agaricomycotina</taxon>
        <taxon>Agaricomycetes</taxon>
        <taxon>Polyporales</taxon>
        <taxon>Polyporaceae</taxon>
        <taxon>Lentinus</taxon>
    </lineage>
</organism>